<dbReference type="PANTHER" id="PTHR36114">
    <property type="entry name" value="16.7 KDA PROTEIN IN WHIE LOCUS"/>
    <property type="match status" value="1"/>
</dbReference>
<dbReference type="CDD" id="cd02226">
    <property type="entry name" value="cupin_YdbB-like"/>
    <property type="match status" value="1"/>
</dbReference>
<proteinExistence type="predicted"/>
<dbReference type="PATRIC" id="fig|926566.3.peg.1399"/>
<name>I3ZEQ8_TERRK</name>
<dbReference type="Gene3D" id="2.60.120.10">
    <property type="entry name" value="Jelly Rolls"/>
    <property type="match status" value="1"/>
</dbReference>
<dbReference type="EMBL" id="CP003379">
    <property type="protein sequence ID" value="AFL87726.1"/>
    <property type="molecule type" value="Genomic_DNA"/>
</dbReference>
<feature type="domain" description="Cupin type-2" evidence="1">
    <location>
        <begin position="30"/>
        <end position="95"/>
    </location>
</feature>
<keyword evidence="3" id="KW-1185">Reference proteome</keyword>
<dbReference type="Proteomes" id="UP000006056">
    <property type="component" value="Chromosome"/>
</dbReference>
<gene>
    <name evidence="2" type="ordered locus">Terro_1417</name>
</gene>
<dbReference type="InterPro" id="IPR014710">
    <property type="entry name" value="RmlC-like_jellyroll"/>
</dbReference>
<dbReference type="Pfam" id="PF07883">
    <property type="entry name" value="Cupin_2"/>
    <property type="match status" value="1"/>
</dbReference>
<evidence type="ECO:0000313" key="3">
    <source>
        <dbReference type="Proteomes" id="UP000006056"/>
    </source>
</evidence>
<reference evidence="2 3" key="1">
    <citation type="submission" date="2012-06" db="EMBL/GenBank/DDBJ databases">
        <title>Complete genome of Terriglobus roseus DSM 18391.</title>
        <authorList>
            <consortium name="US DOE Joint Genome Institute (JGI-PGF)"/>
            <person name="Lucas S."/>
            <person name="Copeland A."/>
            <person name="Lapidus A."/>
            <person name="Glavina del Rio T."/>
            <person name="Dalin E."/>
            <person name="Tice H."/>
            <person name="Bruce D."/>
            <person name="Goodwin L."/>
            <person name="Pitluck S."/>
            <person name="Peters L."/>
            <person name="Mikhailova N."/>
            <person name="Munk A.C.C."/>
            <person name="Kyrpides N."/>
            <person name="Mavromatis K."/>
            <person name="Ivanova N."/>
            <person name="Brettin T."/>
            <person name="Detter J.C."/>
            <person name="Han C."/>
            <person name="Larimer F."/>
            <person name="Land M."/>
            <person name="Hauser L."/>
            <person name="Markowitz V."/>
            <person name="Cheng J.-F."/>
            <person name="Hugenholtz P."/>
            <person name="Woyke T."/>
            <person name="Wu D."/>
            <person name="Brambilla E."/>
            <person name="Klenk H.-P."/>
            <person name="Eisen J.A."/>
        </authorList>
    </citation>
    <scope>NUCLEOTIDE SEQUENCE [LARGE SCALE GENOMIC DNA]</scope>
    <source>
        <strain evidence="3">DSM 18391 / NRRL B-41598 / KBS 63</strain>
    </source>
</reference>
<sequence length="116" mass="12728">MTAINLASKLATFTDHWSPRIVAEYNGNDIMVVKVKGEFTWHSHADTDDLFLVLKGSLTIRLRDGDVHLGPGELFVVPKGIEHCPVAEDEVHLLLIEPCGTPNTGDVITAVAKQRI</sequence>
<accession>I3ZEQ8</accession>
<keyword evidence="2" id="KW-0413">Isomerase</keyword>
<dbReference type="InterPro" id="IPR052044">
    <property type="entry name" value="PKS_Associated_Protein"/>
</dbReference>
<organism evidence="2 3">
    <name type="scientific">Terriglobus roseus (strain DSM 18391 / NRRL B-41598 / KBS 63)</name>
    <dbReference type="NCBI Taxonomy" id="926566"/>
    <lineage>
        <taxon>Bacteria</taxon>
        <taxon>Pseudomonadati</taxon>
        <taxon>Acidobacteriota</taxon>
        <taxon>Terriglobia</taxon>
        <taxon>Terriglobales</taxon>
        <taxon>Acidobacteriaceae</taxon>
        <taxon>Terriglobus</taxon>
    </lineage>
</organism>
<dbReference type="OrthoDB" id="9794183at2"/>
<dbReference type="KEGG" id="trs:Terro_1417"/>
<dbReference type="AlphaFoldDB" id="I3ZEQ8"/>
<dbReference type="InterPro" id="IPR013096">
    <property type="entry name" value="Cupin_2"/>
</dbReference>
<dbReference type="RefSeq" id="WP_014785295.1">
    <property type="nucleotide sequence ID" value="NC_018014.1"/>
</dbReference>
<evidence type="ECO:0000259" key="1">
    <source>
        <dbReference type="Pfam" id="PF07883"/>
    </source>
</evidence>
<dbReference type="HOGENOM" id="CLU_131430_1_0_0"/>
<dbReference type="STRING" id="926566.Terro_1417"/>
<dbReference type="PANTHER" id="PTHR36114:SF1">
    <property type="entry name" value="16.7 KDA PROTEIN IN WHIE LOCUS"/>
    <property type="match status" value="1"/>
</dbReference>
<dbReference type="eggNOG" id="COG0662">
    <property type="taxonomic scope" value="Bacteria"/>
</dbReference>
<dbReference type="GO" id="GO:0016853">
    <property type="term" value="F:isomerase activity"/>
    <property type="evidence" value="ECO:0007669"/>
    <property type="project" value="UniProtKB-KW"/>
</dbReference>
<dbReference type="SUPFAM" id="SSF51182">
    <property type="entry name" value="RmlC-like cupins"/>
    <property type="match status" value="1"/>
</dbReference>
<dbReference type="InterPro" id="IPR011051">
    <property type="entry name" value="RmlC_Cupin_sf"/>
</dbReference>
<evidence type="ECO:0000313" key="2">
    <source>
        <dbReference type="EMBL" id="AFL87726.1"/>
    </source>
</evidence>
<protein>
    <submittedName>
        <fullName evidence="2">Mannose-6-phosphate isomerase</fullName>
    </submittedName>
</protein>